<name>A0A1I5T6X9_9PSEU</name>
<dbReference type="STRING" id="587909.SAMN05421810_103416"/>
<accession>A0A1I5T6X9</accession>
<organism evidence="1 2">
    <name type="scientific">Amycolatopsis arida</name>
    <dbReference type="NCBI Taxonomy" id="587909"/>
    <lineage>
        <taxon>Bacteria</taxon>
        <taxon>Bacillati</taxon>
        <taxon>Actinomycetota</taxon>
        <taxon>Actinomycetes</taxon>
        <taxon>Pseudonocardiales</taxon>
        <taxon>Pseudonocardiaceae</taxon>
        <taxon>Amycolatopsis</taxon>
    </lineage>
</organism>
<gene>
    <name evidence="1" type="ORF">SAMN05421810_103416</name>
</gene>
<proteinExistence type="predicted"/>
<keyword evidence="2" id="KW-1185">Reference proteome</keyword>
<dbReference type="AlphaFoldDB" id="A0A1I5T6X9"/>
<protein>
    <submittedName>
        <fullName evidence="1">Uncharacterized protein</fullName>
    </submittedName>
</protein>
<dbReference type="Proteomes" id="UP000198727">
    <property type="component" value="Unassembled WGS sequence"/>
</dbReference>
<reference evidence="2" key="1">
    <citation type="submission" date="2016-10" db="EMBL/GenBank/DDBJ databases">
        <authorList>
            <person name="Varghese N."/>
            <person name="Submissions S."/>
        </authorList>
    </citation>
    <scope>NUCLEOTIDE SEQUENCE [LARGE SCALE GENOMIC DNA]</scope>
    <source>
        <strain evidence="2">CGMCC 4.5579</strain>
    </source>
</reference>
<evidence type="ECO:0000313" key="1">
    <source>
        <dbReference type="EMBL" id="SFP78814.1"/>
    </source>
</evidence>
<evidence type="ECO:0000313" key="2">
    <source>
        <dbReference type="Proteomes" id="UP000198727"/>
    </source>
</evidence>
<sequence>MTLVVTALPPPPRLRAAADTVRAVLADTAWAGARVRLEVTDVDGGACPLG</sequence>
<dbReference type="EMBL" id="FOWW01000003">
    <property type="protein sequence ID" value="SFP78814.1"/>
    <property type="molecule type" value="Genomic_DNA"/>
</dbReference>
<dbReference type="RefSeq" id="WP_166677669.1">
    <property type="nucleotide sequence ID" value="NZ_FOWW01000003.1"/>
</dbReference>